<dbReference type="InterPro" id="IPR001182">
    <property type="entry name" value="FtsW/RodA"/>
</dbReference>
<dbReference type="PANTHER" id="PTHR30474">
    <property type="entry name" value="CELL CYCLE PROTEIN"/>
    <property type="match status" value="1"/>
</dbReference>
<evidence type="ECO:0000256" key="1">
    <source>
        <dbReference type="ARBA" id="ARBA00004141"/>
    </source>
</evidence>
<sequence>MASSMLRSSRWNLKSLIQPWADIDWVLLLAVTVMTVIGGISIRSVELSSGGTNWIQHLVMGAIGLIIALWLARSRYEEVERWRWWIYGSINLLLIAVMLFGTTALGAERWLTIGNFNIQPSEFAKVGLIITLASAINQESISTLPRLFQVLAITAVPAALVFLQPSLGSTLVLGSICMSMLYWGNANPGWLALLVSPVISALLFNVYLPAWLAWVALMGFAAWKSLPWRIYGSLGAIVLNLTSGGLGKIFWDFLKPYQKARITMFLNPDQDPMGGGYHLIQSRIAIGAGELWGQGLFKGTQTQLNFIPEQDTDFIFAAVGEELGFIGSIVVLALFWIICLRLVSIAQSAKDNFGSAIAIGVLGMLIFQITVNIGMTIGLAPITGIPLPWLSYGRSAMLTNFVAIGLVLSVANHRQRLRF</sequence>
<evidence type="ECO:0000256" key="4">
    <source>
        <dbReference type="ARBA" id="ARBA00022989"/>
    </source>
</evidence>
<keyword evidence="6" id="KW-0573">Peptidoglycan synthesis</keyword>
<dbReference type="EC" id="2.4.99.28" evidence="6"/>
<dbReference type="InterPro" id="IPR011923">
    <property type="entry name" value="RodA/MrdB"/>
</dbReference>
<feature type="transmembrane region" description="Helical" evidence="6">
    <location>
        <begin position="84"/>
        <end position="107"/>
    </location>
</feature>
<evidence type="ECO:0000256" key="2">
    <source>
        <dbReference type="ARBA" id="ARBA00022692"/>
    </source>
</evidence>
<keyword evidence="5 6" id="KW-0472">Membrane</keyword>
<comment type="subcellular location">
    <subcellularLocation>
        <location evidence="6">Cell membrane</location>
        <topology evidence="6">Multi-pass membrane protein</topology>
    </subcellularLocation>
    <subcellularLocation>
        <location evidence="1">Membrane</location>
        <topology evidence="1">Multi-pass membrane protein</topology>
    </subcellularLocation>
</comment>
<keyword evidence="6" id="KW-1003">Cell membrane</keyword>
<dbReference type="NCBIfam" id="NF037961">
    <property type="entry name" value="RodA_shape"/>
    <property type="match status" value="1"/>
</dbReference>
<keyword evidence="2 6" id="KW-0812">Transmembrane</keyword>
<dbReference type="NCBIfam" id="TIGR02210">
    <property type="entry name" value="rodA_shape"/>
    <property type="match status" value="1"/>
</dbReference>
<feature type="transmembrane region" description="Helical" evidence="6">
    <location>
        <begin position="54"/>
        <end position="72"/>
    </location>
</feature>
<keyword evidence="3 6" id="KW-0133">Cell shape</keyword>
<name>A0ABW7CCE7_9CYAN</name>
<evidence type="ECO:0000313" key="7">
    <source>
        <dbReference type="EMBL" id="MFG3817835.1"/>
    </source>
</evidence>
<comment type="similarity">
    <text evidence="6">Belongs to the SEDS family. MrdB/RodA subfamily.</text>
</comment>
<dbReference type="HAMAP" id="MF_02079">
    <property type="entry name" value="PGT_RodA"/>
    <property type="match status" value="1"/>
</dbReference>
<feature type="transmembrane region" description="Helical" evidence="6">
    <location>
        <begin position="230"/>
        <end position="251"/>
    </location>
</feature>
<keyword evidence="8" id="KW-1185">Reference proteome</keyword>
<organism evidence="7 8">
    <name type="scientific">Limnothrix redekei LRLZ20PSL1</name>
    <dbReference type="NCBI Taxonomy" id="3112953"/>
    <lineage>
        <taxon>Bacteria</taxon>
        <taxon>Bacillati</taxon>
        <taxon>Cyanobacteriota</taxon>
        <taxon>Cyanophyceae</taxon>
        <taxon>Pseudanabaenales</taxon>
        <taxon>Pseudanabaenaceae</taxon>
        <taxon>Limnothrix</taxon>
    </lineage>
</organism>
<accession>A0ABW7CCE7</accession>
<protein>
    <recommendedName>
        <fullName evidence="6">Peptidoglycan glycosyltransferase RodA</fullName>
        <shortName evidence="6">PGT</shortName>
        <ecNumber evidence="6">2.4.99.28</ecNumber>
    </recommendedName>
    <alternativeName>
        <fullName evidence="6">Cell elongation protein RodA</fullName>
    </alternativeName>
    <alternativeName>
        <fullName evidence="6">Cell wall polymerase</fullName>
    </alternativeName>
    <alternativeName>
        <fullName evidence="6">Peptidoglycan polymerase</fullName>
        <shortName evidence="6">PG polymerase</shortName>
    </alternativeName>
</protein>
<comment type="function">
    <text evidence="6">Peptidoglycan polymerase that is essential for cell wall elongation.</text>
</comment>
<dbReference type="Pfam" id="PF01098">
    <property type="entry name" value="FTSW_RODA_SPOVE"/>
    <property type="match status" value="1"/>
</dbReference>
<feature type="transmembrane region" description="Helical" evidence="6">
    <location>
        <begin position="392"/>
        <end position="411"/>
    </location>
</feature>
<evidence type="ECO:0000313" key="8">
    <source>
        <dbReference type="Proteomes" id="UP001604335"/>
    </source>
</evidence>
<dbReference type="EMBL" id="JAZAQF010000057">
    <property type="protein sequence ID" value="MFG3817835.1"/>
    <property type="molecule type" value="Genomic_DNA"/>
</dbReference>
<feature type="transmembrane region" description="Helical" evidence="6">
    <location>
        <begin position="355"/>
        <end position="380"/>
    </location>
</feature>
<comment type="caution">
    <text evidence="7">The sequence shown here is derived from an EMBL/GenBank/DDBJ whole genome shotgun (WGS) entry which is preliminary data.</text>
</comment>
<keyword evidence="4 6" id="KW-1133">Transmembrane helix</keyword>
<dbReference type="Proteomes" id="UP001604335">
    <property type="component" value="Unassembled WGS sequence"/>
</dbReference>
<proteinExistence type="inferred from homology"/>
<gene>
    <name evidence="6 7" type="primary">rodA</name>
    <name evidence="7" type="ORF">VPK24_09325</name>
</gene>
<evidence type="ECO:0000256" key="5">
    <source>
        <dbReference type="ARBA" id="ARBA00023136"/>
    </source>
</evidence>
<comment type="pathway">
    <text evidence="6">Cell wall biogenesis; peptidoglycan biosynthesis.</text>
</comment>
<keyword evidence="6" id="KW-0808">Transferase</keyword>
<feature type="transmembrane region" description="Helical" evidence="6">
    <location>
        <begin position="21"/>
        <end position="42"/>
    </location>
</feature>
<evidence type="ECO:0000256" key="6">
    <source>
        <dbReference type="HAMAP-Rule" id="MF_02079"/>
    </source>
</evidence>
<reference evidence="8" key="1">
    <citation type="journal article" date="2024" name="Algal Res.">
        <title>Biochemical, toxicological and genomic investigation of a high-biomass producing Limnothrix strain isolated from Italian shallow drinking water reservoir.</title>
        <authorList>
            <person name="Simonazzi M."/>
            <person name="Shishido T.K."/>
            <person name="Delbaje E."/>
            <person name="Wahlsten M."/>
            <person name="Fewer D.P."/>
            <person name="Sivonen K."/>
            <person name="Pezzolesi L."/>
            <person name="Pistocchi R."/>
        </authorList>
    </citation>
    <scope>NUCLEOTIDE SEQUENCE [LARGE SCALE GENOMIC DNA]</scope>
    <source>
        <strain evidence="8">LRLZ20PSL1</strain>
    </source>
</reference>
<dbReference type="PANTHER" id="PTHR30474:SF1">
    <property type="entry name" value="PEPTIDOGLYCAN GLYCOSYLTRANSFERASE MRDB"/>
    <property type="match status" value="1"/>
</dbReference>
<comment type="catalytic activity">
    <reaction evidence="6">
        <text>[GlcNAc-(1-&gt;4)-Mur2Ac(oyl-L-Ala-gamma-D-Glu-L-Lys-D-Ala-D-Ala)](n)-di-trans,octa-cis-undecaprenyl diphosphate + beta-D-GlcNAc-(1-&gt;4)-Mur2Ac(oyl-L-Ala-gamma-D-Glu-L-Lys-D-Ala-D-Ala)-di-trans,octa-cis-undecaprenyl diphosphate = [GlcNAc-(1-&gt;4)-Mur2Ac(oyl-L-Ala-gamma-D-Glu-L-Lys-D-Ala-D-Ala)](n+1)-di-trans,octa-cis-undecaprenyl diphosphate + di-trans,octa-cis-undecaprenyl diphosphate + H(+)</text>
        <dbReference type="Rhea" id="RHEA:23708"/>
        <dbReference type="Rhea" id="RHEA-COMP:9602"/>
        <dbReference type="Rhea" id="RHEA-COMP:9603"/>
        <dbReference type="ChEBI" id="CHEBI:15378"/>
        <dbReference type="ChEBI" id="CHEBI:58405"/>
        <dbReference type="ChEBI" id="CHEBI:60033"/>
        <dbReference type="ChEBI" id="CHEBI:78435"/>
        <dbReference type="EC" id="2.4.99.28"/>
    </reaction>
</comment>
<feature type="transmembrane region" description="Helical" evidence="6">
    <location>
        <begin position="323"/>
        <end position="343"/>
    </location>
</feature>
<keyword evidence="6" id="KW-0961">Cell wall biogenesis/degradation</keyword>
<evidence type="ECO:0000256" key="3">
    <source>
        <dbReference type="ARBA" id="ARBA00022960"/>
    </source>
</evidence>
<dbReference type="RefSeq" id="WP_393012432.1">
    <property type="nucleotide sequence ID" value="NZ_JAZAQF010000057.1"/>
</dbReference>
<keyword evidence="6" id="KW-0328">Glycosyltransferase</keyword>
<feature type="transmembrane region" description="Helical" evidence="6">
    <location>
        <begin position="198"/>
        <end position="223"/>
    </location>
</feature>
<feature type="transmembrane region" description="Helical" evidence="6">
    <location>
        <begin position="170"/>
        <end position="186"/>
    </location>
</feature>